<proteinExistence type="predicted"/>
<keyword evidence="6" id="KW-1185">Reference proteome</keyword>
<evidence type="ECO:0000256" key="1">
    <source>
        <dbReference type="ARBA" id="ARBA00000073"/>
    </source>
</evidence>
<evidence type="ECO:0000313" key="6">
    <source>
        <dbReference type="Proteomes" id="UP000009888"/>
    </source>
</evidence>
<protein>
    <recommendedName>
        <fullName evidence="2">RNA pseudouridylate synthase</fullName>
    </recommendedName>
    <alternativeName>
        <fullName evidence="3">RNA-uridine isomerase</fullName>
    </alternativeName>
</protein>
<dbReference type="eggNOG" id="COG0564">
    <property type="taxonomic scope" value="Bacteria"/>
</dbReference>
<evidence type="ECO:0000256" key="3">
    <source>
        <dbReference type="ARBA" id="ARBA00033164"/>
    </source>
</evidence>
<dbReference type="InterPro" id="IPR020103">
    <property type="entry name" value="PsdUridine_synth_cat_dom_sf"/>
</dbReference>
<dbReference type="GO" id="GO:0000455">
    <property type="term" value="P:enzyme-directed rRNA pseudouridine synthesis"/>
    <property type="evidence" value="ECO:0007669"/>
    <property type="project" value="TreeGrafter"/>
</dbReference>
<dbReference type="InterPro" id="IPR006224">
    <property type="entry name" value="PsdUridine_synth_RluA-like_CS"/>
</dbReference>
<dbReference type="PANTHER" id="PTHR21600:SF84">
    <property type="entry name" value="PSEUDOURIDINE SYNTHASE RSUA_RLUA-LIKE DOMAIN-CONTAINING PROTEIN"/>
    <property type="match status" value="1"/>
</dbReference>
<dbReference type="Proteomes" id="UP000009888">
    <property type="component" value="Unassembled WGS sequence"/>
</dbReference>
<dbReference type="AlphaFoldDB" id="K9EVC1"/>
<evidence type="ECO:0000313" key="5">
    <source>
        <dbReference type="EMBL" id="EKU94892.1"/>
    </source>
</evidence>
<reference evidence="5 6" key="1">
    <citation type="submission" date="2012-09" db="EMBL/GenBank/DDBJ databases">
        <title>The Genome Sequence of Actinobaculum massiliae ACS-171-V-COL2.</title>
        <authorList>
            <consortium name="The Broad Institute Genome Sequencing Platform"/>
            <person name="Earl A."/>
            <person name="Ward D."/>
            <person name="Feldgarden M."/>
            <person name="Gevers D."/>
            <person name="Saerens B."/>
            <person name="Vaneechoutte M."/>
            <person name="Walker B."/>
            <person name="Young S.K."/>
            <person name="Zeng Q."/>
            <person name="Gargeya S."/>
            <person name="Fitzgerald M."/>
            <person name="Haas B."/>
            <person name="Abouelleil A."/>
            <person name="Alvarado L."/>
            <person name="Arachchi H.M."/>
            <person name="Berlin A."/>
            <person name="Chapman S.B."/>
            <person name="Goldberg J."/>
            <person name="Griggs A."/>
            <person name="Gujja S."/>
            <person name="Hansen M."/>
            <person name="Howarth C."/>
            <person name="Imamovic A."/>
            <person name="Larimer J."/>
            <person name="McCowen C."/>
            <person name="Montmayeur A."/>
            <person name="Murphy C."/>
            <person name="Neiman D."/>
            <person name="Pearson M."/>
            <person name="Priest M."/>
            <person name="Roberts A."/>
            <person name="Saif S."/>
            <person name="Shea T."/>
            <person name="Sisk P."/>
            <person name="Sykes S."/>
            <person name="Wortman J."/>
            <person name="Nusbaum C."/>
            <person name="Birren B."/>
        </authorList>
    </citation>
    <scope>NUCLEOTIDE SEQUENCE [LARGE SCALE GENOMIC DNA]</scope>
    <source>
        <strain evidence="6">ACS-171-V-Col2</strain>
    </source>
</reference>
<dbReference type="HOGENOM" id="CLU_016902_0_0_11"/>
<sequence length="331" mass="36102">MAAPPIRAGINAVPFRVADWRQELGFGAREQDSRGRSIVPDTVSVREALRARFPLDAVDQVLAAGDILVPTPNDPARFRRAAARDRLAPGALLYIFRPVPDEPAEPIELAVLGRGEHWIAVDKPAGLASTPQGSHVAQTVTVAARRQFANDAIQVAHRLDRLTAGVMLLVTSKEWRGAYQSLFESGAVRKTYQAVAPLSARFSRGRWQRVQVRITKPSGSLRAQVTSGAANAITDVRLARQVRADGGERRGIYELRPLTGRTHQLRCTMEYLDAPICGDPLYGQAGKVTHSQEGSLALEGNLQLLAQSLEFTDPVSGEQVRLRSALRLPFA</sequence>
<dbReference type="PROSITE" id="PS01129">
    <property type="entry name" value="PSI_RLU"/>
    <property type="match status" value="1"/>
</dbReference>
<comment type="caution">
    <text evidence="5">The sequence shown here is derived from an EMBL/GenBank/DDBJ whole genome shotgun (WGS) entry which is preliminary data.</text>
</comment>
<dbReference type="GO" id="GO:0009982">
    <property type="term" value="F:pseudouridine synthase activity"/>
    <property type="evidence" value="ECO:0007669"/>
    <property type="project" value="InterPro"/>
</dbReference>
<dbReference type="EMBL" id="AGWL01000007">
    <property type="protein sequence ID" value="EKU94892.1"/>
    <property type="molecule type" value="Genomic_DNA"/>
</dbReference>
<evidence type="ECO:0000259" key="4">
    <source>
        <dbReference type="Pfam" id="PF00849"/>
    </source>
</evidence>
<dbReference type="PATRIC" id="fig|883066.3.peg.1408"/>
<dbReference type="Pfam" id="PF00849">
    <property type="entry name" value="PseudoU_synth_2"/>
    <property type="match status" value="1"/>
</dbReference>
<dbReference type="GO" id="GO:0003723">
    <property type="term" value="F:RNA binding"/>
    <property type="evidence" value="ECO:0007669"/>
    <property type="project" value="InterPro"/>
</dbReference>
<comment type="catalytic activity">
    <reaction evidence="1">
        <text>a uridine in RNA = a pseudouridine in RNA</text>
        <dbReference type="Rhea" id="RHEA:48348"/>
        <dbReference type="Rhea" id="RHEA-COMP:12068"/>
        <dbReference type="Rhea" id="RHEA-COMP:12069"/>
        <dbReference type="ChEBI" id="CHEBI:65314"/>
        <dbReference type="ChEBI" id="CHEBI:65315"/>
    </reaction>
</comment>
<evidence type="ECO:0000256" key="2">
    <source>
        <dbReference type="ARBA" id="ARBA00031870"/>
    </source>
</evidence>
<feature type="domain" description="Pseudouridine synthase RsuA/RluA-like" evidence="4">
    <location>
        <begin position="117"/>
        <end position="270"/>
    </location>
</feature>
<dbReference type="InterPro" id="IPR050188">
    <property type="entry name" value="RluA_PseudoU_synthase"/>
</dbReference>
<name>K9EVC1_9ACTO</name>
<dbReference type="STRING" id="202789.GCA_001457435_00763"/>
<dbReference type="GO" id="GO:0140098">
    <property type="term" value="F:catalytic activity, acting on RNA"/>
    <property type="evidence" value="ECO:0007669"/>
    <property type="project" value="UniProtKB-ARBA"/>
</dbReference>
<organism evidence="5 6">
    <name type="scientific">Actinobaculum massiliense ACS-171-V-Col2</name>
    <dbReference type="NCBI Taxonomy" id="883066"/>
    <lineage>
        <taxon>Bacteria</taxon>
        <taxon>Bacillati</taxon>
        <taxon>Actinomycetota</taxon>
        <taxon>Actinomycetes</taxon>
        <taxon>Actinomycetales</taxon>
        <taxon>Actinomycetaceae</taxon>
        <taxon>Actinobaculum</taxon>
    </lineage>
</organism>
<accession>K9EVC1</accession>
<gene>
    <name evidence="5" type="ORF">HMPREF9233_01346</name>
</gene>
<dbReference type="RefSeq" id="WP_007001552.1">
    <property type="nucleotide sequence ID" value="NZ_JH992955.1"/>
</dbReference>
<dbReference type="PANTHER" id="PTHR21600">
    <property type="entry name" value="MITOCHONDRIAL RNA PSEUDOURIDINE SYNTHASE"/>
    <property type="match status" value="1"/>
</dbReference>
<dbReference type="SUPFAM" id="SSF55120">
    <property type="entry name" value="Pseudouridine synthase"/>
    <property type="match status" value="1"/>
</dbReference>
<dbReference type="Gene3D" id="3.30.2350.10">
    <property type="entry name" value="Pseudouridine synthase"/>
    <property type="match status" value="1"/>
</dbReference>
<dbReference type="InterPro" id="IPR006145">
    <property type="entry name" value="PsdUridine_synth_RsuA/RluA"/>
</dbReference>